<dbReference type="HOGENOM" id="CLU_948888_0_0_11"/>
<dbReference type="PANTHER" id="PTHR35797:SF1">
    <property type="entry name" value="PROTEASE"/>
    <property type="match status" value="1"/>
</dbReference>
<dbReference type="eggNOG" id="COG1266">
    <property type="taxonomic scope" value="Bacteria"/>
</dbReference>
<dbReference type="PATRIC" id="fig|446465.5.peg.2814"/>
<keyword evidence="1" id="KW-1133">Transmembrane helix</keyword>
<dbReference type="OrthoDB" id="3693644at2"/>
<feature type="transmembrane region" description="Helical" evidence="1">
    <location>
        <begin position="129"/>
        <end position="149"/>
    </location>
</feature>
<keyword evidence="1" id="KW-0812">Transmembrane</keyword>
<proteinExistence type="predicted"/>
<evidence type="ECO:0000313" key="3">
    <source>
        <dbReference type="EMBL" id="ACU86618.1"/>
    </source>
</evidence>
<reference evidence="3 4" key="1">
    <citation type="journal article" date="2009" name="Stand. Genomic Sci.">
        <title>Complete genome sequence of Brachybacterium faecium type strain (Schefferle 6-10).</title>
        <authorList>
            <person name="Lapidus A."/>
            <person name="Pukall R."/>
            <person name="Labuttii K."/>
            <person name="Copeland A."/>
            <person name="Del Rio T.G."/>
            <person name="Nolan M."/>
            <person name="Chen F."/>
            <person name="Lucas S."/>
            <person name="Tice H."/>
            <person name="Cheng J.F."/>
            <person name="Bruce D."/>
            <person name="Goodwin L."/>
            <person name="Pitluck S."/>
            <person name="Rohde M."/>
            <person name="Goker M."/>
            <person name="Pati A."/>
            <person name="Ivanova N."/>
            <person name="Mavrommatis K."/>
            <person name="Chen A."/>
            <person name="Palaniappan K."/>
            <person name="D'haeseleer P."/>
            <person name="Chain P."/>
            <person name="Bristow J."/>
            <person name="Eisen J.A."/>
            <person name="Markowitz V."/>
            <person name="Hugenholtz P."/>
            <person name="Kyrpides N.C."/>
            <person name="Klenk H.P."/>
        </authorList>
    </citation>
    <scope>NUCLEOTIDE SEQUENCE [LARGE SCALE GENOMIC DNA]</scope>
    <source>
        <strain evidence="4">ATCC 43885 / DSM 4810 / JCM 11609 / LMG 19847 / NBRC 14762 / NCIMB 9860 / 6-10</strain>
    </source>
</reference>
<feature type="transmembrane region" description="Helical" evidence="1">
    <location>
        <begin position="170"/>
        <end position="190"/>
    </location>
</feature>
<dbReference type="Proteomes" id="UP000001919">
    <property type="component" value="Chromosome"/>
</dbReference>
<keyword evidence="3" id="KW-0645">Protease</keyword>
<dbReference type="KEGG" id="bfa:Bfae_28530"/>
<feature type="transmembrane region" description="Helical" evidence="1">
    <location>
        <begin position="52"/>
        <end position="72"/>
    </location>
</feature>
<keyword evidence="4" id="KW-1185">Reference proteome</keyword>
<dbReference type="GO" id="GO:0004175">
    <property type="term" value="F:endopeptidase activity"/>
    <property type="evidence" value="ECO:0007669"/>
    <property type="project" value="UniProtKB-ARBA"/>
</dbReference>
<dbReference type="STRING" id="446465.Bfae_28530"/>
<name>C7MHV1_BRAFD</name>
<evidence type="ECO:0000313" key="4">
    <source>
        <dbReference type="Proteomes" id="UP000001919"/>
    </source>
</evidence>
<sequence length="293" mass="30234">MSPTAASPASSLLPSSIAPRPDLGRVAAFLGIALSVTAALSLLVAAGILPTAAVGLIVPLAQLSPLLAALLVRRRGEPRREALGLAVPSWRLMLLASLGAVAAFVMVPLARVLIGLGAGAPPLTDPAPVQGLLLAVPSVLLLQALLAIGEETGWRGWLQRELTPLGFWPMSLLIGLAWALWHAPIVLALGLAPREAVTYLGTIVAVAPLLSALREISGTVWPAVLGHALLNSVRVAIEQNVLGPVGPGVAWLLDLSSWALWIAVAWMVLRIGGSPDPAPRGRTPSPRAARAVA</sequence>
<gene>
    <name evidence="3" type="ordered locus">Bfae_28530</name>
</gene>
<evidence type="ECO:0000259" key="2">
    <source>
        <dbReference type="Pfam" id="PF02517"/>
    </source>
</evidence>
<dbReference type="GO" id="GO:0006508">
    <property type="term" value="P:proteolysis"/>
    <property type="evidence" value="ECO:0007669"/>
    <property type="project" value="UniProtKB-KW"/>
</dbReference>
<dbReference type="EMBL" id="CP001643">
    <property type="protein sequence ID" value="ACU86618.1"/>
    <property type="molecule type" value="Genomic_DNA"/>
</dbReference>
<feature type="transmembrane region" description="Helical" evidence="1">
    <location>
        <begin position="26"/>
        <end position="46"/>
    </location>
</feature>
<feature type="transmembrane region" description="Helical" evidence="1">
    <location>
        <begin position="196"/>
        <end position="213"/>
    </location>
</feature>
<dbReference type="AlphaFoldDB" id="C7MHV1"/>
<dbReference type="InterPro" id="IPR003675">
    <property type="entry name" value="Rce1/LyrA-like_dom"/>
</dbReference>
<feature type="transmembrane region" description="Helical" evidence="1">
    <location>
        <begin position="92"/>
        <end position="117"/>
    </location>
</feature>
<keyword evidence="1" id="KW-0472">Membrane</keyword>
<dbReference type="Pfam" id="PF02517">
    <property type="entry name" value="Rce1-like"/>
    <property type="match status" value="1"/>
</dbReference>
<dbReference type="InterPro" id="IPR042150">
    <property type="entry name" value="MmRce1-like"/>
</dbReference>
<keyword evidence="3" id="KW-0378">Hydrolase</keyword>
<dbReference type="GO" id="GO:0080120">
    <property type="term" value="P:CAAX-box protein maturation"/>
    <property type="evidence" value="ECO:0007669"/>
    <property type="project" value="UniProtKB-ARBA"/>
</dbReference>
<organism evidence="3 4">
    <name type="scientific">Brachybacterium faecium (strain ATCC 43885 / DSM 4810 / JCM 11609 / LMG 19847 / NBRC 14762 / NCIMB 9860 / 6-10)</name>
    <dbReference type="NCBI Taxonomy" id="446465"/>
    <lineage>
        <taxon>Bacteria</taxon>
        <taxon>Bacillati</taxon>
        <taxon>Actinomycetota</taxon>
        <taxon>Actinomycetes</taxon>
        <taxon>Micrococcales</taxon>
        <taxon>Dermabacteraceae</taxon>
        <taxon>Brachybacterium</taxon>
    </lineage>
</organism>
<evidence type="ECO:0000256" key="1">
    <source>
        <dbReference type="SAM" id="Phobius"/>
    </source>
</evidence>
<accession>C7MHV1</accession>
<feature type="domain" description="CAAX prenyl protease 2/Lysostaphin resistance protein A-like" evidence="2">
    <location>
        <begin position="136"/>
        <end position="232"/>
    </location>
</feature>
<dbReference type="PANTHER" id="PTHR35797">
    <property type="entry name" value="PROTEASE-RELATED"/>
    <property type="match status" value="1"/>
</dbReference>
<protein>
    <submittedName>
        <fullName evidence="3">CAAX amino terminal protease family</fullName>
    </submittedName>
</protein>